<keyword evidence="2 3" id="KW-0802">TPR repeat</keyword>
<dbReference type="Proteomes" id="UP000676409">
    <property type="component" value="Chromosome"/>
</dbReference>
<keyword evidence="1" id="KW-0677">Repeat</keyword>
<gene>
    <name evidence="6" type="ORF">KCG34_13270</name>
</gene>
<dbReference type="InterPro" id="IPR050498">
    <property type="entry name" value="Ycf3"/>
</dbReference>
<dbReference type="SUPFAM" id="SSF50630">
    <property type="entry name" value="Acid proteases"/>
    <property type="match status" value="2"/>
</dbReference>
<dbReference type="Pfam" id="PF13650">
    <property type="entry name" value="Asp_protease_2"/>
    <property type="match status" value="1"/>
</dbReference>
<dbReference type="KEGG" id="caul:KCG34_13270"/>
<dbReference type="EMBL" id="CP073078">
    <property type="protein sequence ID" value="QUD86075.1"/>
    <property type="molecule type" value="Genomic_DNA"/>
</dbReference>
<proteinExistence type="predicted"/>
<evidence type="ECO:0000256" key="5">
    <source>
        <dbReference type="SAM" id="SignalP"/>
    </source>
</evidence>
<reference evidence="6" key="1">
    <citation type="submission" date="2021-04" db="EMBL/GenBank/DDBJ databases">
        <title>The complete genome sequence of Caulobacter sp. S6.</title>
        <authorList>
            <person name="Tang Y."/>
            <person name="Ouyang W."/>
            <person name="Liu Q."/>
            <person name="Huang B."/>
            <person name="Guo Z."/>
            <person name="Lei P."/>
        </authorList>
    </citation>
    <scope>NUCLEOTIDE SEQUENCE</scope>
    <source>
        <strain evidence="6">S6</strain>
    </source>
</reference>
<dbReference type="Gene3D" id="2.40.70.10">
    <property type="entry name" value="Acid Proteases"/>
    <property type="match status" value="2"/>
</dbReference>
<keyword evidence="6" id="KW-0645">Protease</keyword>
<dbReference type="RefSeq" id="WP_211936127.1">
    <property type="nucleotide sequence ID" value="NZ_CP073078.1"/>
</dbReference>
<dbReference type="CDD" id="cd05483">
    <property type="entry name" value="retropepsin_like_bacteria"/>
    <property type="match status" value="2"/>
</dbReference>
<feature type="signal peptide" evidence="5">
    <location>
        <begin position="1"/>
        <end position="25"/>
    </location>
</feature>
<dbReference type="InterPro" id="IPR034122">
    <property type="entry name" value="Retropepsin-like_bacterial"/>
</dbReference>
<name>A0A975FVC7_9CAUL</name>
<dbReference type="InterPro" id="IPR019734">
    <property type="entry name" value="TPR_rpt"/>
</dbReference>
<keyword evidence="7" id="KW-1185">Reference proteome</keyword>
<evidence type="ECO:0000313" key="6">
    <source>
        <dbReference type="EMBL" id="QUD86075.1"/>
    </source>
</evidence>
<feature type="region of interest" description="Disordered" evidence="4">
    <location>
        <begin position="323"/>
        <end position="345"/>
    </location>
</feature>
<dbReference type="Pfam" id="PF13432">
    <property type="entry name" value="TPR_16"/>
    <property type="match status" value="2"/>
</dbReference>
<accession>A0A975FVC7</accession>
<feature type="chain" id="PRO_5037330931" evidence="5">
    <location>
        <begin position="26"/>
        <end position="601"/>
    </location>
</feature>
<sequence length="601" mass="64482">MSVRIGAAAVCGFVAALALGGVAQADCKVGRIAELPVTMRDMQPMVPVKINGVPVQMVVDSGAFFSSLSPSIASEQNLPKFPMPYGMTVTGVGGETAPYLTHVKVFTLANVDLKNREFIVMAGSGGADSVGLLGANVLGIADVEYDFAHGAVRLMEAHDCGRYALVYWEPGKAYSTVEIEGTNVGYNTHTIGSAYVNGARIHVQFDTGAGTSMMTRAAAKRAGINLDDPAVKPGGASWGIGRRMIRTWIVPVASIKIGDEEIRNTKIRVGDFDLMESDMLLGADFFQSHRVYVANSQHKLYFTYNGGPVFNLDAHTLEQDARSGTIKESEVAAPDGPDPTDAAGFGRRGAALASRREYVKAIADFDRACAMDPKEPSYFYQRGMAHWQNKQPFLAMSDFDAALKLKPGDIDTLVARAELKLQGNDKDSAAQDLDAAAAAVPNQADVRLRLAQLYDAADRLAAAIGQYDLWIPSHSDEALLSEGLNDRCWARTLLGRDLDQALKDCDRALRLRPKTAGFLDSRGLVHLRLGEFDKAVADYDAALAISPKMAWSLYGRGLAKQHLGQQAEGQKDIDAAVALQADLPKKAKGYGIVAPATVAAK</sequence>
<organism evidence="6 7">
    <name type="scientific">Phenylobacterium montanum</name>
    <dbReference type="NCBI Taxonomy" id="2823693"/>
    <lineage>
        <taxon>Bacteria</taxon>
        <taxon>Pseudomonadati</taxon>
        <taxon>Pseudomonadota</taxon>
        <taxon>Alphaproteobacteria</taxon>
        <taxon>Caulobacterales</taxon>
        <taxon>Caulobacteraceae</taxon>
        <taxon>Phenylobacterium</taxon>
    </lineage>
</organism>
<dbReference type="AlphaFoldDB" id="A0A975FVC7"/>
<evidence type="ECO:0000256" key="1">
    <source>
        <dbReference type="ARBA" id="ARBA00022737"/>
    </source>
</evidence>
<feature type="compositionally biased region" description="Low complexity" evidence="4">
    <location>
        <begin position="332"/>
        <end position="345"/>
    </location>
</feature>
<evidence type="ECO:0000256" key="2">
    <source>
        <dbReference type="ARBA" id="ARBA00022803"/>
    </source>
</evidence>
<dbReference type="GO" id="GO:0006508">
    <property type="term" value="P:proteolysis"/>
    <property type="evidence" value="ECO:0007669"/>
    <property type="project" value="UniProtKB-KW"/>
</dbReference>
<evidence type="ECO:0000256" key="4">
    <source>
        <dbReference type="SAM" id="MobiDB-lite"/>
    </source>
</evidence>
<dbReference type="PANTHER" id="PTHR44858:SF1">
    <property type="entry name" value="UDP-N-ACETYLGLUCOSAMINE--PEPTIDE N-ACETYLGLUCOSAMINYLTRANSFERASE SPINDLY-RELATED"/>
    <property type="match status" value="1"/>
</dbReference>
<dbReference type="SMART" id="SM00028">
    <property type="entry name" value="TPR"/>
    <property type="match status" value="6"/>
</dbReference>
<dbReference type="SUPFAM" id="SSF48452">
    <property type="entry name" value="TPR-like"/>
    <property type="match status" value="1"/>
</dbReference>
<dbReference type="Gene3D" id="1.25.40.10">
    <property type="entry name" value="Tetratricopeptide repeat domain"/>
    <property type="match status" value="2"/>
</dbReference>
<feature type="repeat" description="TPR" evidence="3">
    <location>
        <begin position="342"/>
        <end position="375"/>
    </location>
</feature>
<dbReference type="Pfam" id="PF13414">
    <property type="entry name" value="TPR_11"/>
    <property type="match status" value="1"/>
</dbReference>
<feature type="repeat" description="TPR" evidence="3">
    <location>
        <begin position="516"/>
        <end position="549"/>
    </location>
</feature>
<dbReference type="InterPro" id="IPR021109">
    <property type="entry name" value="Peptidase_aspartic_dom_sf"/>
</dbReference>
<dbReference type="GO" id="GO:0008233">
    <property type="term" value="F:peptidase activity"/>
    <property type="evidence" value="ECO:0007669"/>
    <property type="project" value="UniProtKB-KW"/>
</dbReference>
<keyword evidence="6" id="KW-0378">Hydrolase</keyword>
<evidence type="ECO:0000313" key="7">
    <source>
        <dbReference type="Proteomes" id="UP000676409"/>
    </source>
</evidence>
<evidence type="ECO:0000256" key="3">
    <source>
        <dbReference type="PROSITE-ProRule" id="PRU00339"/>
    </source>
</evidence>
<dbReference type="InterPro" id="IPR011990">
    <property type="entry name" value="TPR-like_helical_dom_sf"/>
</dbReference>
<keyword evidence="5" id="KW-0732">Signal</keyword>
<protein>
    <submittedName>
        <fullName evidence="6">Retroviral-like aspartic protease family protein</fullName>
    </submittedName>
</protein>
<dbReference type="Pfam" id="PF13975">
    <property type="entry name" value="gag-asp_proteas"/>
    <property type="match status" value="1"/>
</dbReference>
<dbReference type="PROSITE" id="PS50005">
    <property type="entry name" value="TPR"/>
    <property type="match status" value="2"/>
</dbReference>
<dbReference type="PANTHER" id="PTHR44858">
    <property type="entry name" value="TETRATRICOPEPTIDE REPEAT PROTEIN 6"/>
    <property type="match status" value="1"/>
</dbReference>